<dbReference type="InterPro" id="IPR036910">
    <property type="entry name" value="HMG_box_dom_sf"/>
</dbReference>
<dbReference type="PROSITE" id="PS50118">
    <property type="entry name" value="HMG_BOX_2"/>
    <property type="match status" value="1"/>
</dbReference>
<dbReference type="Proteomes" id="UP000660262">
    <property type="component" value="Unassembled WGS sequence"/>
</dbReference>
<sequence>MAPASSVSVIRSYGRKANAAPAPPAAAPPKAAPEKKVPRQKREPSAYAKFVKAKFTSVRTDLARQHGKPLADIKLPEVSAVMSQEWKGLTDDEKAKFK</sequence>
<dbReference type="Pfam" id="PF09011">
    <property type="entry name" value="HMG_box_2"/>
    <property type="match status" value="1"/>
</dbReference>
<feature type="compositionally biased region" description="Basic and acidic residues" evidence="2">
    <location>
        <begin position="32"/>
        <end position="44"/>
    </location>
</feature>
<reference evidence="4" key="1">
    <citation type="submission" date="2020-10" db="EMBL/GenBank/DDBJ databases">
        <title>Unveiling of a novel bifunctional photoreceptor, Dualchrome1, isolated from a cosmopolitan green alga.</title>
        <authorList>
            <person name="Suzuki S."/>
            <person name="Kawachi M."/>
        </authorList>
    </citation>
    <scope>NUCLEOTIDE SEQUENCE</scope>
    <source>
        <strain evidence="4">NIES 2893</strain>
    </source>
</reference>
<feature type="compositionally biased region" description="Pro residues" evidence="2">
    <location>
        <begin position="21"/>
        <end position="31"/>
    </location>
</feature>
<name>A0A830H4N5_9CHLO</name>
<proteinExistence type="predicted"/>
<organism evidence="4 5">
    <name type="scientific">Pycnococcus provasolii</name>
    <dbReference type="NCBI Taxonomy" id="41880"/>
    <lineage>
        <taxon>Eukaryota</taxon>
        <taxon>Viridiplantae</taxon>
        <taxon>Chlorophyta</taxon>
        <taxon>Pseudoscourfieldiophyceae</taxon>
        <taxon>Pseudoscourfieldiales</taxon>
        <taxon>Pycnococcaceae</taxon>
        <taxon>Pycnococcus</taxon>
    </lineage>
</organism>
<protein>
    <recommendedName>
        <fullName evidence="3">HMG box domain-containing protein</fullName>
    </recommendedName>
</protein>
<evidence type="ECO:0000313" key="4">
    <source>
        <dbReference type="EMBL" id="GHP02106.1"/>
    </source>
</evidence>
<keyword evidence="1" id="KW-0539">Nucleus</keyword>
<evidence type="ECO:0000313" key="5">
    <source>
        <dbReference type="Proteomes" id="UP000660262"/>
    </source>
</evidence>
<dbReference type="EMBL" id="BNJQ01000002">
    <property type="protein sequence ID" value="GHP02106.1"/>
    <property type="molecule type" value="Genomic_DNA"/>
</dbReference>
<evidence type="ECO:0000256" key="1">
    <source>
        <dbReference type="PROSITE-ProRule" id="PRU00267"/>
    </source>
</evidence>
<evidence type="ECO:0000256" key="2">
    <source>
        <dbReference type="SAM" id="MobiDB-lite"/>
    </source>
</evidence>
<dbReference type="AlphaFoldDB" id="A0A830H4N5"/>
<dbReference type="SUPFAM" id="SSF47095">
    <property type="entry name" value="HMG-box"/>
    <property type="match status" value="1"/>
</dbReference>
<feature type="DNA-binding region" description="HMG box" evidence="1">
    <location>
        <begin position="40"/>
        <end position="98"/>
    </location>
</feature>
<dbReference type="GO" id="GO:0005634">
    <property type="term" value="C:nucleus"/>
    <property type="evidence" value="ECO:0007669"/>
    <property type="project" value="UniProtKB-UniRule"/>
</dbReference>
<evidence type="ECO:0000259" key="3">
    <source>
        <dbReference type="PROSITE" id="PS50118"/>
    </source>
</evidence>
<keyword evidence="5" id="KW-1185">Reference proteome</keyword>
<dbReference type="Gene3D" id="1.10.30.10">
    <property type="entry name" value="High mobility group box domain"/>
    <property type="match status" value="1"/>
</dbReference>
<accession>A0A830H4N5</accession>
<gene>
    <name evidence="4" type="ORF">PPROV_000086200</name>
</gene>
<feature type="domain" description="HMG box" evidence="3">
    <location>
        <begin position="40"/>
        <end position="98"/>
    </location>
</feature>
<comment type="caution">
    <text evidence="4">The sequence shown here is derived from an EMBL/GenBank/DDBJ whole genome shotgun (WGS) entry which is preliminary data.</text>
</comment>
<feature type="region of interest" description="Disordered" evidence="2">
    <location>
        <begin position="14"/>
        <end position="44"/>
    </location>
</feature>
<dbReference type="CDD" id="cd00084">
    <property type="entry name" value="HMG-box_SF"/>
    <property type="match status" value="1"/>
</dbReference>
<dbReference type="InterPro" id="IPR009071">
    <property type="entry name" value="HMG_box_dom"/>
</dbReference>
<dbReference type="GO" id="GO:0003677">
    <property type="term" value="F:DNA binding"/>
    <property type="evidence" value="ECO:0007669"/>
    <property type="project" value="UniProtKB-UniRule"/>
</dbReference>
<keyword evidence="1" id="KW-0238">DNA-binding</keyword>